<evidence type="ECO:0000259" key="17">
    <source>
        <dbReference type="PROSITE" id="PS50110"/>
    </source>
</evidence>
<dbReference type="CDD" id="cd16922">
    <property type="entry name" value="HATPase_EvgS-ArcB-TorS-like"/>
    <property type="match status" value="1"/>
</dbReference>
<gene>
    <name evidence="19" type="ORF">JN11_02008</name>
</gene>
<evidence type="ECO:0000256" key="10">
    <source>
        <dbReference type="ARBA" id="ARBA00022989"/>
    </source>
</evidence>
<dbReference type="Pfam" id="PF00512">
    <property type="entry name" value="HisKA"/>
    <property type="match status" value="1"/>
</dbReference>
<dbReference type="Gene3D" id="3.30.565.10">
    <property type="entry name" value="Histidine kinase-like ATPase, C-terminal domain"/>
    <property type="match status" value="1"/>
</dbReference>
<dbReference type="PROSITE" id="PS50110">
    <property type="entry name" value="RESPONSE_REGULATORY"/>
    <property type="match status" value="1"/>
</dbReference>
<dbReference type="Pfam" id="PF02518">
    <property type="entry name" value="HATPase_c"/>
    <property type="match status" value="1"/>
</dbReference>
<keyword evidence="5" id="KW-0808">Transferase</keyword>
<dbReference type="FunFam" id="1.10.287.130:FF:000004">
    <property type="entry name" value="Ethylene receptor 1"/>
    <property type="match status" value="1"/>
</dbReference>
<evidence type="ECO:0000256" key="7">
    <source>
        <dbReference type="ARBA" id="ARBA00022741"/>
    </source>
</evidence>
<dbReference type="FunFam" id="3.30.565.10:FF:000010">
    <property type="entry name" value="Sensor histidine kinase RcsC"/>
    <property type="match status" value="1"/>
</dbReference>
<keyword evidence="8" id="KW-0418">Kinase</keyword>
<dbReference type="Pfam" id="PF00672">
    <property type="entry name" value="HAMP"/>
    <property type="match status" value="1"/>
</dbReference>
<keyword evidence="7" id="KW-0547">Nucleotide-binding</keyword>
<dbReference type="InterPro" id="IPR001789">
    <property type="entry name" value="Sig_transdc_resp-reg_receiver"/>
</dbReference>
<dbReference type="SUPFAM" id="SSF52172">
    <property type="entry name" value="CheY-like"/>
    <property type="match status" value="1"/>
</dbReference>
<evidence type="ECO:0000256" key="5">
    <source>
        <dbReference type="ARBA" id="ARBA00022679"/>
    </source>
</evidence>
<evidence type="ECO:0000313" key="19">
    <source>
        <dbReference type="EMBL" id="TWJ00752.1"/>
    </source>
</evidence>
<dbReference type="GO" id="GO:0005524">
    <property type="term" value="F:ATP binding"/>
    <property type="evidence" value="ECO:0007669"/>
    <property type="project" value="UniProtKB-KW"/>
</dbReference>
<dbReference type="RefSeq" id="WP_144912120.1">
    <property type="nucleotide sequence ID" value="NZ_VLLI01000005.1"/>
</dbReference>
<dbReference type="InterPro" id="IPR011006">
    <property type="entry name" value="CheY-like_superfamily"/>
</dbReference>
<dbReference type="Gene3D" id="1.10.287.130">
    <property type="match status" value="1"/>
</dbReference>
<dbReference type="Proteomes" id="UP000317010">
    <property type="component" value="Unassembled WGS sequence"/>
</dbReference>
<dbReference type="CDD" id="cd06225">
    <property type="entry name" value="HAMP"/>
    <property type="match status" value="1"/>
</dbReference>
<evidence type="ECO:0000256" key="9">
    <source>
        <dbReference type="ARBA" id="ARBA00022840"/>
    </source>
</evidence>
<keyword evidence="14" id="KW-0175">Coiled coil</keyword>
<evidence type="ECO:0000256" key="14">
    <source>
        <dbReference type="SAM" id="Coils"/>
    </source>
</evidence>
<dbReference type="SMART" id="SM00387">
    <property type="entry name" value="HATPase_c"/>
    <property type="match status" value="1"/>
</dbReference>
<dbReference type="Pfam" id="PF00072">
    <property type="entry name" value="Response_reg"/>
    <property type="match status" value="1"/>
</dbReference>
<dbReference type="EC" id="2.7.13.3" evidence="3"/>
<comment type="catalytic activity">
    <reaction evidence="1">
        <text>ATP + protein L-histidine = ADP + protein N-phospho-L-histidine.</text>
        <dbReference type="EC" id="2.7.13.3"/>
    </reaction>
</comment>
<proteinExistence type="predicted"/>
<keyword evidence="12 15" id="KW-0472">Membrane</keyword>
<dbReference type="CDD" id="cd00082">
    <property type="entry name" value="HisKA"/>
    <property type="match status" value="1"/>
</dbReference>
<keyword evidence="10 15" id="KW-1133">Transmembrane helix</keyword>
<dbReference type="SMART" id="SM00448">
    <property type="entry name" value="REC"/>
    <property type="match status" value="1"/>
</dbReference>
<keyword evidence="4 13" id="KW-0597">Phosphoprotein</keyword>
<feature type="coiled-coil region" evidence="14">
    <location>
        <begin position="282"/>
        <end position="315"/>
    </location>
</feature>
<evidence type="ECO:0000256" key="2">
    <source>
        <dbReference type="ARBA" id="ARBA00004370"/>
    </source>
</evidence>
<evidence type="ECO:0000256" key="12">
    <source>
        <dbReference type="ARBA" id="ARBA00023136"/>
    </source>
</evidence>
<dbReference type="EMBL" id="VLLI01000005">
    <property type="protein sequence ID" value="TWJ00752.1"/>
    <property type="molecule type" value="Genomic_DNA"/>
</dbReference>
<comment type="caution">
    <text evidence="19">The sequence shown here is derived from an EMBL/GenBank/DDBJ whole genome shotgun (WGS) entry which is preliminary data.</text>
</comment>
<dbReference type="PRINTS" id="PR00344">
    <property type="entry name" value="BCTRLSENSOR"/>
</dbReference>
<evidence type="ECO:0000256" key="4">
    <source>
        <dbReference type="ARBA" id="ARBA00022553"/>
    </source>
</evidence>
<feature type="domain" description="HAMP" evidence="18">
    <location>
        <begin position="238"/>
        <end position="290"/>
    </location>
</feature>
<dbReference type="PROSITE" id="PS50885">
    <property type="entry name" value="HAMP"/>
    <property type="match status" value="1"/>
</dbReference>
<dbReference type="InterPro" id="IPR005467">
    <property type="entry name" value="His_kinase_dom"/>
</dbReference>
<dbReference type="GO" id="GO:0000155">
    <property type="term" value="F:phosphorelay sensor kinase activity"/>
    <property type="evidence" value="ECO:0007669"/>
    <property type="project" value="InterPro"/>
</dbReference>
<reference evidence="19 20" key="1">
    <citation type="submission" date="2019-07" db="EMBL/GenBank/DDBJ databases">
        <title>Genomic Encyclopedia of Archaeal and Bacterial Type Strains, Phase II (KMG-II): from individual species to whole genera.</title>
        <authorList>
            <person name="Goeker M."/>
        </authorList>
    </citation>
    <scope>NUCLEOTIDE SEQUENCE [LARGE SCALE GENOMIC DNA]</scope>
    <source>
        <strain evidence="19 20">ATCC BAA-1854</strain>
    </source>
</reference>
<feature type="modified residue" description="4-aspartylphosphate" evidence="13">
    <location>
        <position position="616"/>
    </location>
</feature>
<feature type="domain" description="Histidine kinase" evidence="16">
    <location>
        <begin position="322"/>
        <end position="543"/>
    </location>
</feature>
<dbReference type="SMART" id="SM00304">
    <property type="entry name" value="HAMP"/>
    <property type="match status" value="1"/>
</dbReference>
<evidence type="ECO:0000259" key="18">
    <source>
        <dbReference type="PROSITE" id="PS50885"/>
    </source>
</evidence>
<dbReference type="SUPFAM" id="SSF55874">
    <property type="entry name" value="ATPase domain of HSP90 chaperone/DNA topoisomerase II/histidine kinase"/>
    <property type="match status" value="1"/>
</dbReference>
<dbReference type="Gene3D" id="6.10.340.10">
    <property type="match status" value="1"/>
</dbReference>
<keyword evidence="20" id="KW-1185">Reference proteome</keyword>
<feature type="transmembrane region" description="Helical" evidence="15">
    <location>
        <begin position="20"/>
        <end position="41"/>
    </location>
</feature>
<evidence type="ECO:0000259" key="16">
    <source>
        <dbReference type="PROSITE" id="PS50109"/>
    </source>
</evidence>
<accession>A0A562U4K8</accession>
<protein>
    <recommendedName>
        <fullName evidence="3">histidine kinase</fullName>
        <ecNumber evidence="3">2.7.13.3</ecNumber>
    </recommendedName>
</protein>
<dbReference type="InterPro" id="IPR036097">
    <property type="entry name" value="HisK_dim/P_sf"/>
</dbReference>
<dbReference type="CDD" id="cd17546">
    <property type="entry name" value="REC_hyHK_CKI1_RcsC-like"/>
    <property type="match status" value="1"/>
</dbReference>
<feature type="domain" description="Response regulatory" evidence="17">
    <location>
        <begin position="567"/>
        <end position="684"/>
    </location>
</feature>
<name>A0A562U4K8_9SPHI</name>
<comment type="subcellular location">
    <subcellularLocation>
        <location evidence="2">Membrane</location>
    </subcellularLocation>
</comment>
<keyword evidence="9" id="KW-0067">ATP-binding</keyword>
<dbReference type="SMART" id="SM00388">
    <property type="entry name" value="HisKA"/>
    <property type="match status" value="1"/>
</dbReference>
<evidence type="ECO:0000256" key="11">
    <source>
        <dbReference type="ARBA" id="ARBA00023012"/>
    </source>
</evidence>
<dbReference type="PANTHER" id="PTHR45339">
    <property type="entry name" value="HYBRID SIGNAL TRANSDUCTION HISTIDINE KINASE J"/>
    <property type="match status" value="1"/>
</dbReference>
<dbReference type="InterPro" id="IPR003661">
    <property type="entry name" value="HisK_dim/P_dom"/>
</dbReference>
<dbReference type="GO" id="GO:0016020">
    <property type="term" value="C:membrane"/>
    <property type="evidence" value="ECO:0007669"/>
    <property type="project" value="UniProtKB-SubCell"/>
</dbReference>
<dbReference type="PANTHER" id="PTHR45339:SF1">
    <property type="entry name" value="HYBRID SIGNAL TRANSDUCTION HISTIDINE KINASE J"/>
    <property type="match status" value="1"/>
</dbReference>
<evidence type="ECO:0000256" key="3">
    <source>
        <dbReference type="ARBA" id="ARBA00012438"/>
    </source>
</evidence>
<dbReference type="InterPro" id="IPR003594">
    <property type="entry name" value="HATPase_dom"/>
</dbReference>
<dbReference type="OrthoDB" id="9811889at2"/>
<evidence type="ECO:0000256" key="6">
    <source>
        <dbReference type="ARBA" id="ARBA00022692"/>
    </source>
</evidence>
<dbReference type="InterPro" id="IPR003660">
    <property type="entry name" value="HAMP_dom"/>
</dbReference>
<dbReference type="InterPro" id="IPR036890">
    <property type="entry name" value="HATPase_C_sf"/>
</dbReference>
<keyword evidence="11" id="KW-0902">Two-component regulatory system</keyword>
<dbReference type="AlphaFoldDB" id="A0A562U4K8"/>
<evidence type="ECO:0000256" key="8">
    <source>
        <dbReference type="ARBA" id="ARBA00022777"/>
    </source>
</evidence>
<organism evidence="19 20">
    <name type="scientific">Mucilaginibacter frigoritolerans</name>
    <dbReference type="NCBI Taxonomy" id="652788"/>
    <lineage>
        <taxon>Bacteria</taxon>
        <taxon>Pseudomonadati</taxon>
        <taxon>Bacteroidota</taxon>
        <taxon>Sphingobacteriia</taxon>
        <taxon>Sphingobacteriales</taxon>
        <taxon>Sphingobacteriaceae</taxon>
        <taxon>Mucilaginibacter</taxon>
    </lineage>
</organism>
<sequence>MVISFFQKRLKDISIARKLYFTVGIMALLVTIELCTLWFAISTLTSVRAFVNGEGLWSKAQKDAVYSLQIYAHSHNEKDYKDFRDFLKVPFGDNRTRLELLKPKPDLQIARQGFIDGRNEPVDVDGMISLLRRFYRVSYLSKVIVIWGQAEQTMEQLIAISDKLHAMILSKTVSQDDIDKELAKAELINRKLTKLEDDFSFTLGEGSRWLENIVLRLLLTLSLTIGSTSILITISVSRSIEKGIKAIIDGATLIGKGSLETRVKVYSRDEIGMLARSFNQMIETLEHNMRNIHELKEAEEKLKKEKERAEASEKTKQLFLAKMSHEIRTPMNAILGFARLLEESLETKEQQEYIHIIIKSGDDLLVILNDILDFSRMEAGKIVFENIPFNLRDIIHTTILMMEPKSKQKGVDLKCYIDERVPEMVIGDAVRLNQILLNLVSNAIKFTEKGEIKISVTFVEENTDNISLAFSVKDTGIGIPLDKQEKIFESFEQATNDTARKFGGSGLGLSIVKQLVKLQNGEIFLNSKPGFGSDFQFNLTFLKSTDKTSITVPVQTEILIQKGKGINILVVEDNMINQMLVIKVLKKQGFKTDVAENGLIALEKHCNSNFDIILMDLQMPEMDGYEATRKIRELETDKKDIPIIAMSAHTFKGEYEHCIEIGMNDFISKPFDTKELYEKIHKLVIKKEGSLTPSSS</sequence>
<dbReference type="SUPFAM" id="SSF158472">
    <property type="entry name" value="HAMP domain-like"/>
    <property type="match status" value="1"/>
</dbReference>
<dbReference type="SUPFAM" id="SSF47384">
    <property type="entry name" value="Homodimeric domain of signal transducing histidine kinase"/>
    <property type="match status" value="1"/>
</dbReference>
<evidence type="ECO:0000313" key="20">
    <source>
        <dbReference type="Proteomes" id="UP000317010"/>
    </source>
</evidence>
<dbReference type="PROSITE" id="PS50109">
    <property type="entry name" value="HIS_KIN"/>
    <property type="match status" value="1"/>
</dbReference>
<evidence type="ECO:0000256" key="1">
    <source>
        <dbReference type="ARBA" id="ARBA00000085"/>
    </source>
</evidence>
<dbReference type="Gene3D" id="3.40.50.2300">
    <property type="match status" value="1"/>
</dbReference>
<dbReference type="InterPro" id="IPR004358">
    <property type="entry name" value="Sig_transdc_His_kin-like_C"/>
</dbReference>
<keyword evidence="6 15" id="KW-0812">Transmembrane</keyword>
<evidence type="ECO:0000256" key="13">
    <source>
        <dbReference type="PROSITE-ProRule" id="PRU00169"/>
    </source>
</evidence>
<evidence type="ECO:0000256" key="15">
    <source>
        <dbReference type="SAM" id="Phobius"/>
    </source>
</evidence>